<dbReference type="EMBL" id="KK112861">
    <property type="protein sequence ID" value="KFM58715.1"/>
    <property type="molecule type" value="Genomic_DNA"/>
</dbReference>
<dbReference type="AlphaFoldDB" id="A0A087T0S6"/>
<feature type="non-terminal residue" evidence="1">
    <location>
        <position position="41"/>
    </location>
</feature>
<name>A0A087T0S6_STEMI</name>
<proteinExistence type="predicted"/>
<sequence length="41" mass="4523">MQFLGPAEKGTYAYGWRSNVFSGKNRSGSNFSGFGNVFSLR</sequence>
<accession>A0A087T0S6</accession>
<evidence type="ECO:0000313" key="2">
    <source>
        <dbReference type="Proteomes" id="UP000054359"/>
    </source>
</evidence>
<dbReference type="Proteomes" id="UP000054359">
    <property type="component" value="Unassembled WGS sequence"/>
</dbReference>
<evidence type="ECO:0000313" key="1">
    <source>
        <dbReference type="EMBL" id="KFM58715.1"/>
    </source>
</evidence>
<keyword evidence="2" id="KW-1185">Reference proteome</keyword>
<organism evidence="1 2">
    <name type="scientific">Stegodyphus mimosarum</name>
    <name type="common">African social velvet spider</name>
    <dbReference type="NCBI Taxonomy" id="407821"/>
    <lineage>
        <taxon>Eukaryota</taxon>
        <taxon>Metazoa</taxon>
        <taxon>Ecdysozoa</taxon>
        <taxon>Arthropoda</taxon>
        <taxon>Chelicerata</taxon>
        <taxon>Arachnida</taxon>
        <taxon>Araneae</taxon>
        <taxon>Araneomorphae</taxon>
        <taxon>Entelegynae</taxon>
        <taxon>Eresoidea</taxon>
        <taxon>Eresidae</taxon>
        <taxon>Stegodyphus</taxon>
    </lineage>
</organism>
<reference evidence="1 2" key="1">
    <citation type="submission" date="2013-11" db="EMBL/GenBank/DDBJ databases">
        <title>Genome sequencing of Stegodyphus mimosarum.</title>
        <authorList>
            <person name="Bechsgaard J."/>
        </authorList>
    </citation>
    <scope>NUCLEOTIDE SEQUENCE [LARGE SCALE GENOMIC DNA]</scope>
</reference>
<gene>
    <name evidence="1" type="ORF">X975_14958</name>
</gene>
<protein>
    <submittedName>
        <fullName evidence="1">Uncharacterized protein</fullName>
    </submittedName>
</protein>